<dbReference type="AlphaFoldDB" id="A0A6J4KZI8"/>
<gene>
    <name evidence="4" type="ORF">AVDCRST_MAG56-6840</name>
</gene>
<feature type="chain" id="PRO_5027054401" evidence="1">
    <location>
        <begin position="22"/>
        <end position="403"/>
    </location>
</feature>
<dbReference type="EMBL" id="CADCTQ010000569">
    <property type="protein sequence ID" value="CAA9319746.1"/>
    <property type="molecule type" value="Genomic_DNA"/>
</dbReference>
<dbReference type="Gene3D" id="3.40.50.12170">
    <property type="entry name" value="Uncharacterised protein PF07075, DUF1343"/>
    <property type="match status" value="1"/>
</dbReference>
<evidence type="ECO:0000259" key="3">
    <source>
        <dbReference type="Pfam" id="PF20732"/>
    </source>
</evidence>
<dbReference type="InterPro" id="IPR048502">
    <property type="entry name" value="NamZ_N"/>
</dbReference>
<feature type="signal peptide" evidence="1">
    <location>
        <begin position="1"/>
        <end position="21"/>
    </location>
</feature>
<organism evidence="4">
    <name type="scientific">uncultured Cytophagales bacterium</name>
    <dbReference type="NCBI Taxonomy" id="158755"/>
    <lineage>
        <taxon>Bacteria</taxon>
        <taxon>Pseudomonadati</taxon>
        <taxon>Bacteroidota</taxon>
        <taxon>Sphingobacteriia</taxon>
        <taxon>Sphingobacteriales</taxon>
        <taxon>environmental samples</taxon>
    </lineage>
</organism>
<accession>A0A6J4KZI8</accession>
<protein>
    <submittedName>
        <fullName evidence="4">Protein YzbB</fullName>
    </submittedName>
</protein>
<dbReference type="PIRSF" id="PIRSF016719">
    <property type="entry name" value="UCP016719"/>
    <property type="match status" value="1"/>
</dbReference>
<name>A0A6J4KZI8_9SPHI</name>
<dbReference type="Pfam" id="PF20732">
    <property type="entry name" value="NamZ_C"/>
    <property type="match status" value="1"/>
</dbReference>
<dbReference type="Pfam" id="PF07075">
    <property type="entry name" value="NamZ_N"/>
    <property type="match status" value="1"/>
</dbReference>
<reference evidence="4" key="1">
    <citation type="submission" date="2020-02" db="EMBL/GenBank/DDBJ databases">
        <authorList>
            <person name="Meier V. D."/>
        </authorList>
    </citation>
    <scope>NUCLEOTIDE SEQUENCE</scope>
    <source>
        <strain evidence="4">AVDCRST_MAG56</strain>
    </source>
</reference>
<evidence type="ECO:0000313" key="4">
    <source>
        <dbReference type="EMBL" id="CAA9319746.1"/>
    </source>
</evidence>
<dbReference type="InterPro" id="IPR008302">
    <property type="entry name" value="NamZ"/>
</dbReference>
<feature type="domain" description="Peptidoglycan beta-N-acetylmuramidase NamZ N-terminal" evidence="2">
    <location>
        <begin position="57"/>
        <end position="256"/>
    </location>
</feature>
<dbReference type="Gene3D" id="3.90.1150.140">
    <property type="match status" value="1"/>
</dbReference>
<evidence type="ECO:0000259" key="2">
    <source>
        <dbReference type="Pfam" id="PF07075"/>
    </source>
</evidence>
<feature type="domain" description="Peptidoglycan beta-N-acetylmuramidase NamZ C-terminal" evidence="3">
    <location>
        <begin position="260"/>
        <end position="402"/>
    </location>
</feature>
<dbReference type="PANTHER" id="PTHR42915">
    <property type="entry name" value="HYPOTHETICAL 460 KDA PROTEIN IN FEUA-SIGW INTERGENIC REGION [PRECURSOR]"/>
    <property type="match status" value="1"/>
</dbReference>
<proteinExistence type="predicted"/>
<dbReference type="InterPro" id="IPR048503">
    <property type="entry name" value="NamZ_C"/>
</dbReference>
<evidence type="ECO:0000256" key="1">
    <source>
        <dbReference type="SAM" id="SignalP"/>
    </source>
</evidence>
<keyword evidence="1" id="KW-0732">Signal</keyword>
<dbReference type="GO" id="GO:0033922">
    <property type="term" value="F:peptidoglycan beta-N-acetylmuramidase activity"/>
    <property type="evidence" value="ECO:0007669"/>
    <property type="project" value="InterPro"/>
</dbReference>
<sequence length="403" mass="44447">MNLKHVTFGMMLFLLAGLTAAAQSASSQDTIPPSQDTLQLGAARFGEYLPVLGTRKVGLVVNQTTVLEGGGHLVDTLLARGVRITAIFAPEHGYRGNVERGESFATTRDSATGITVYSIYGSRRKPAKEDLRDVEVMVFDMQDVGARFFTYISTLHYVMEACAENNIPLLVLDRPNPLGYYVDGPVLDPKFKSFIGMHPIPVVHGMTIGEYARMINGEGWLANGAQCNLTVVPVAGYHHNAFYSVPVRPSPNLPDMKSVYLYPTVCLFEGTNVSEGRGTEKPFQVFGAPYFKGGNGSFTPRSIPVLSLKPKHEGQRCGGYDLSGTPLSALQAIRRLELRYLLEFYRQAPDKAKFFGNTFDLLAGSDALRKQITAGLSEARIRESWQPGLAAFREMRKKYLLYE</sequence>
<dbReference type="PANTHER" id="PTHR42915:SF1">
    <property type="entry name" value="PEPTIDOGLYCAN BETA-N-ACETYLMURAMIDASE NAMZ"/>
    <property type="match status" value="1"/>
</dbReference>